<dbReference type="PROSITE" id="PS50089">
    <property type="entry name" value="ZF_RING_2"/>
    <property type="match status" value="1"/>
</dbReference>
<dbReference type="PANTHER" id="PTHR25462:SF296">
    <property type="entry name" value="MEIOTIC P26, ISOFORM F"/>
    <property type="match status" value="1"/>
</dbReference>
<feature type="domain" description="RING-type" evidence="6">
    <location>
        <begin position="14"/>
        <end position="55"/>
    </location>
</feature>
<feature type="coiled-coil region" evidence="5">
    <location>
        <begin position="247"/>
        <end position="281"/>
    </location>
</feature>
<evidence type="ECO:0000313" key="8">
    <source>
        <dbReference type="Proteomes" id="UP001152320"/>
    </source>
</evidence>
<dbReference type="InterPro" id="IPR000315">
    <property type="entry name" value="Znf_B-box"/>
</dbReference>
<dbReference type="InterPro" id="IPR047153">
    <property type="entry name" value="TRIM45/56/19-like"/>
</dbReference>
<dbReference type="SUPFAM" id="SSF57845">
    <property type="entry name" value="B-box zinc-binding domain"/>
    <property type="match status" value="1"/>
</dbReference>
<dbReference type="Pfam" id="PF00097">
    <property type="entry name" value="zf-C3HC4"/>
    <property type="match status" value="1"/>
</dbReference>
<dbReference type="EMBL" id="JAIZAY010000008">
    <property type="protein sequence ID" value="KAJ8037633.1"/>
    <property type="molecule type" value="Genomic_DNA"/>
</dbReference>
<protein>
    <submittedName>
        <fullName evidence="7">E3 ubiquitin-protein ligase TRIM56</fullName>
    </submittedName>
</protein>
<dbReference type="PANTHER" id="PTHR25462">
    <property type="entry name" value="BONUS, ISOFORM C-RELATED"/>
    <property type="match status" value="1"/>
</dbReference>
<reference evidence="7" key="1">
    <citation type="submission" date="2021-10" db="EMBL/GenBank/DDBJ databases">
        <title>Tropical sea cucumber genome reveals ecological adaptation and Cuvierian tubules defense mechanism.</title>
        <authorList>
            <person name="Chen T."/>
        </authorList>
    </citation>
    <scope>NUCLEOTIDE SEQUENCE</scope>
    <source>
        <strain evidence="7">Nanhai2018</strain>
        <tissue evidence="7">Muscle</tissue>
    </source>
</reference>
<dbReference type="SMART" id="SM00184">
    <property type="entry name" value="RING"/>
    <property type="match status" value="1"/>
</dbReference>
<dbReference type="InterPro" id="IPR013083">
    <property type="entry name" value="Znf_RING/FYVE/PHD"/>
</dbReference>
<dbReference type="GO" id="GO:0005654">
    <property type="term" value="C:nucleoplasm"/>
    <property type="evidence" value="ECO:0007669"/>
    <property type="project" value="TreeGrafter"/>
</dbReference>
<dbReference type="InterPro" id="IPR017907">
    <property type="entry name" value="Znf_RING_CS"/>
</dbReference>
<dbReference type="AlphaFoldDB" id="A0A9Q1H9P9"/>
<accession>A0A9Q1H9P9</accession>
<evidence type="ECO:0000259" key="6">
    <source>
        <dbReference type="PROSITE" id="PS50089"/>
    </source>
</evidence>
<dbReference type="InterPro" id="IPR001841">
    <property type="entry name" value="Znf_RING"/>
</dbReference>
<dbReference type="OrthoDB" id="6105938at2759"/>
<gene>
    <name evidence="7" type="ORF">HOLleu_18503</name>
</gene>
<dbReference type="SMART" id="SM00336">
    <property type="entry name" value="BBOX"/>
    <property type="match status" value="2"/>
</dbReference>
<feature type="coiled-coil region" evidence="5">
    <location>
        <begin position="313"/>
        <end position="354"/>
    </location>
</feature>
<dbReference type="CDD" id="cd16449">
    <property type="entry name" value="RING-HC"/>
    <property type="match status" value="1"/>
</dbReference>
<evidence type="ECO:0000313" key="7">
    <source>
        <dbReference type="EMBL" id="KAJ8037633.1"/>
    </source>
</evidence>
<evidence type="ECO:0000256" key="5">
    <source>
        <dbReference type="SAM" id="Coils"/>
    </source>
</evidence>
<dbReference type="SUPFAM" id="SSF63825">
    <property type="entry name" value="YWTD domain"/>
    <property type="match status" value="1"/>
</dbReference>
<proteinExistence type="predicted"/>
<evidence type="ECO:0000256" key="2">
    <source>
        <dbReference type="ARBA" id="ARBA00022771"/>
    </source>
</evidence>
<evidence type="ECO:0000256" key="3">
    <source>
        <dbReference type="ARBA" id="ARBA00022833"/>
    </source>
</evidence>
<evidence type="ECO:0000256" key="4">
    <source>
        <dbReference type="PROSITE-ProRule" id="PRU00175"/>
    </source>
</evidence>
<name>A0A9Q1H9P9_HOLLE</name>
<dbReference type="InterPro" id="IPR018957">
    <property type="entry name" value="Znf_C3HC4_RING-type"/>
</dbReference>
<keyword evidence="2 4" id="KW-0863">Zinc-finger</keyword>
<evidence type="ECO:0000256" key="1">
    <source>
        <dbReference type="ARBA" id="ARBA00022723"/>
    </source>
</evidence>
<keyword evidence="1" id="KW-0479">Metal-binding</keyword>
<dbReference type="Gene3D" id="3.30.160.60">
    <property type="entry name" value="Classic Zinc Finger"/>
    <property type="match status" value="1"/>
</dbReference>
<dbReference type="GO" id="GO:0061630">
    <property type="term" value="F:ubiquitin protein ligase activity"/>
    <property type="evidence" value="ECO:0007669"/>
    <property type="project" value="TreeGrafter"/>
</dbReference>
<dbReference type="GO" id="GO:0008270">
    <property type="term" value="F:zinc ion binding"/>
    <property type="evidence" value="ECO:0007669"/>
    <property type="project" value="UniProtKB-KW"/>
</dbReference>
<dbReference type="Gene3D" id="3.30.40.10">
    <property type="entry name" value="Zinc/RING finger domain, C3HC4 (zinc finger)"/>
    <property type="match status" value="1"/>
</dbReference>
<keyword evidence="3" id="KW-0862">Zinc</keyword>
<dbReference type="PROSITE" id="PS00518">
    <property type="entry name" value="ZF_RING_1"/>
    <property type="match status" value="1"/>
</dbReference>
<sequence length="719" mass="83574">MASAEDIGDKICRCAICMEYYGEPKILPCYHRFCKRCLEGLFQGYRIHTPCPICTAKIKLPQEGVDGFPTDRDIRNLVEMIQHGENSKDDNIRKCCDCNNLLKVLAYCFKCYGFLCMTCYTSHGTNDISMGHRRHTLSMEKVESKNISMEELDSYGSAPRCQRHPYNISELCCETCNKLLICALCTRTDHKDHNCLNIEKFAKLERERLTLIMQSLENVTHSKFAITPSEVTDKLFENSEIEKEKFLEKYSKKVQIVRSEISRVQQRKEEIEKEKESIKQRAFSIFRDQRDKLIQEIQYNFEQRQAEKEKEINEQFQSRENITKRNLKKLNTELRRLKNVRDEFEKSIEKQLNVLLKNLHEIAIKFENLRRDFDEVKFKASSILGSSSNWVAVERTSDIYKKGDELFKELQRFPVLETMSRIKVDGRHLNMLKKPNITITDKELTIPVEAMRGFWTITDIAGGEDFIVIAGEHSLKRQSIIIVFDEFGSFIRQDILTARSMCHLRFCNFLSKFKVASVCQPNEIGIYDVRNGSYMKENMNEISSWPSGRNASCITTNRLNNSILVGAESSREVYIFDENLTFQYILALPEIISALTIYKTDIFICDYEGQNAYKATVDGSEIITVSELQKPEVGKTHCRPRSVCTDIDGFLYILWTSEKLFGRDRYILAQYCERDQRLIETKQLDIYARCLSVMESEKGDKLLIAAWDSPLFNVHSLVD</sequence>
<dbReference type="Proteomes" id="UP001152320">
    <property type="component" value="Chromosome 8"/>
</dbReference>
<dbReference type="SUPFAM" id="SSF57850">
    <property type="entry name" value="RING/U-box"/>
    <property type="match status" value="1"/>
</dbReference>
<keyword evidence="8" id="KW-1185">Reference proteome</keyword>
<organism evidence="7 8">
    <name type="scientific">Holothuria leucospilota</name>
    <name type="common">Black long sea cucumber</name>
    <name type="synonym">Mertensiothuria leucospilota</name>
    <dbReference type="NCBI Taxonomy" id="206669"/>
    <lineage>
        <taxon>Eukaryota</taxon>
        <taxon>Metazoa</taxon>
        <taxon>Echinodermata</taxon>
        <taxon>Eleutherozoa</taxon>
        <taxon>Echinozoa</taxon>
        <taxon>Holothuroidea</taxon>
        <taxon>Aspidochirotacea</taxon>
        <taxon>Aspidochirotida</taxon>
        <taxon>Holothuriidae</taxon>
        <taxon>Holothuria</taxon>
    </lineage>
</organism>
<comment type="caution">
    <text evidence="7">The sequence shown here is derived from an EMBL/GenBank/DDBJ whole genome shotgun (WGS) entry which is preliminary data.</text>
</comment>
<keyword evidence="5" id="KW-0175">Coiled coil</keyword>